<proteinExistence type="predicted"/>
<gene>
    <name evidence="2" type="ORF">X975_11921</name>
</gene>
<feature type="non-terminal residue" evidence="2">
    <location>
        <position position="137"/>
    </location>
</feature>
<dbReference type="Pfam" id="PF16015">
    <property type="entry name" value="Promethin"/>
    <property type="match status" value="1"/>
</dbReference>
<reference evidence="2 3" key="1">
    <citation type="submission" date="2013-11" db="EMBL/GenBank/DDBJ databases">
        <title>Genome sequencing of Stegodyphus mimosarum.</title>
        <authorList>
            <person name="Bechsgaard J."/>
        </authorList>
    </citation>
    <scope>NUCLEOTIDE SEQUENCE [LARGE SCALE GENOMIC DNA]</scope>
</reference>
<evidence type="ECO:0008006" key="4">
    <source>
        <dbReference type="Google" id="ProtNLM"/>
    </source>
</evidence>
<dbReference type="OrthoDB" id="6428220at2759"/>
<keyword evidence="1" id="KW-1133">Transmembrane helix</keyword>
<organism evidence="2 3">
    <name type="scientific">Stegodyphus mimosarum</name>
    <name type="common">African social velvet spider</name>
    <dbReference type="NCBI Taxonomy" id="407821"/>
    <lineage>
        <taxon>Eukaryota</taxon>
        <taxon>Metazoa</taxon>
        <taxon>Ecdysozoa</taxon>
        <taxon>Arthropoda</taxon>
        <taxon>Chelicerata</taxon>
        <taxon>Arachnida</taxon>
        <taxon>Araneae</taxon>
        <taxon>Araneomorphae</taxon>
        <taxon>Entelegynae</taxon>
        <taxon>Eresoidea</taxon>
        <taxon>Eresidae</taxon>
        <taxon>Stegodyphus</taxon>
    </lineage>
</organism>
<dbReference type="OMA" id="CIEGSLI"/>
<accession>A0A087UWS7</accession>
<feature type="transmembrane region" description="Helical" evidence="1">
    <location>
        <begin position="86"/>
        <end position="116"/>
    </location>
</feature>
<keyword evidence="1" id="KW-0812">Transmembrane</keyword>
<evidence type="ECO:0000313" key="3">
    <source>
        <dbReference type="Proteomes" id="UP000054359"/>
    </source>
</evidence>
<dbReference type="EMBL" id="KK122044">
    <property type="protein sequence ID" value="KFM81816.1"/>
    <property type="molecule type" value="Genomic_DNA"/>
</dbReference>
<name>A0A087UWS7_STEMI</name>
<keyword evidence="3" id="KW-1185">Reference proteome</keyword>
<evidence type="ECO:0000313" key="2">
    <source>
        <dbReference type="EMBL" id="KFM81816.1"/>
    </source>
</evidence>
<evidence type="ECO:0000256" key="1">
    <source>
        <dbReference type="SAM" id="Phobius"/>
    </source>
</evidence>
<keyword evidence="1" id="KW-0472">Membrane</keyword>
<sequence>MTVGEINNQINILFTNTENLVQSIVGKKLYGDVKYFAVCHPFIFTAIFAVSVFSSVPLLFFLGFVVITLFIAFICFLCIEGSLIAIGGLIFIGVTSFIAAIVVSVLSAVASAYWIIQKIRFMSKSVRCQVISAPQSP</sequence>
<dbReference type="AlphaFoldDB" id="A0A087UWS7"/>
<dbReference type="Proteomes" id="UP000054359">
    <property type="component" value="Unassembled WGS sequence"/>
</dbReference>
<protein>
    <recommendedName>
        <fullName evidence="4">Promethin</fullName>
    </recommendedName>
</protein>